<evidence type="ECO:0000259" key="1">
    <source>
        <dbReference type="Pfam" id="PF01464"/>
    </source>
</evidence>
<keyword evidence="3" id="KW-1185">Reference proteome</keyword>
<evidence type="ECO:0000313" key="3">
    <source>
        <dbReference type="Proteomes" id="UP001294570"/>
    </source>
</evidence>
<dbReference type="Pfam" id="PF01464">
    <property type="entry name" value="SLT"/>
    <property type="match status" value="1"/>
</dbReference>
<evidence type="ECO:0000313" key="2">
    <source>
        <dbReference type="EMBL" id="MDY7218546.1"/>
    </source>
</evidence>
<dbReference type="RefSeq" id="WP_321552638.1">
    <property type="nucleotide sequence ID" value="NZ_JAXIVU010000002.1"/>
</dbReference>
<comment type="caution">
    <text evidence="2">The sequence shown here is derived from an EMBL/GenBank/DDBJ whole genome shotgun (WGS) entry which is preliminary data.</text>
</comment>
<protein>
    <submittedName>
        <fullName evidence="2">Transglycosylase SLT domain-containing protein</fullName>
    </submittedName>
</protein>
<feature type="domain" description="Transglycosylase SLT" evidence="1">
    <location>
        <begin position="32"/>
        <end position="152"/>
    </location>
</feature>
<name>A0ABU5GNM7_9GAMM</name>
<sequence>MAKNRYLAVGLACVVTQQVCAEPIPSAYQLIAAAHQVPPTVLYAVATQESNRRQKSGRYRPWPWTLNVAGKSYYYNSRQTACTALHIALKAHNAKNIDVGIAQINVGWNPNAFRTPCDGLDPYANLNVAAKLLRTHYSNSGSWATATGLYHYPAGGPIAARYQNSVQHRLAAINPKHSHETLK</sequence>
<dbReference type="EMBL" id="JAXIVU010000002">
    <property type="protein sequence ID" value="MDY7218546.1"/>
    <property type="molecule type" value="Genomic_DNA"/>
</dbReference>
<dbReference type="Proteomes" id="UP001294570">
    <property type="component" value="Unassembled WGS sequence"/>
</dbReference>
<dbReference type="InterPro" id="IPR008258">
    <property type="entry name" value="Transglycosylase_SLT_dom_1"/>
</dbReference>
<accession>A0ABU5GNM7</accession>
<proteinExistence type="predicted"/>
<organism evidence="2 3">
    <name type="scientific">Denitrificimonas halotolerans</name>
    <dbReference type="NCBI Taxonomy" id="3098930"/>
    <lineage>
        <taxon>Bacteria</taxon>
        <taxon>Pseudomonadati</taxon>
        <taxon>Pseudomonadota</taxon>
        <taxon>Gammaproteobacteria</taxon>
        <taxon>Pseudomonadales</taxon>
        <taxon>Pseudomonadaceae</taxon>
        <taxon>Denitrificimonas</taxon>
    </lineage>
</organism>
<dbReference type="Gene3D" id="1.10.530.10">
    <property type="match status" value="1"/>
</dbReference>
<dbReference type="SUPFAM" id="SSF53955">
    <property type="entry name" value="Lysozyme-like"/>
    <property type="match status" value="1"/>
</dbReference>
<reference evidence="2 3" key="1">
    <citation type="submission" date="2023-12" db="EMBL/GenBank/DDBJ databases">
        <title>Denitrificimonas halotolerans sp. nov.,a novel species isolated from landfill leachate.</title>
        <authorList>
            <person name="Wang S."/>
        </authorList>
    </citation>
    <scope>NUCLEOTIDE SEQUENCE [LARGE SCALE GENOMIC DNA]</scope>
    <source>
        <strain evidence="2 3">JX-1</strain>
    </source>
</reference>
<gene>
    <name evidence="2" type="ORF">TOI97_02980</name>
</gene>
<dbReference type="InterPro" id="IPR023346">
    <property type="entry name" value="Lysozyme-like_dom_sf"/>
</dbReference>